<dbReference type="InterPro" id="IPR036852">
    <property type="entry name" value="Peptidase_S8/S53_dom_sf"/>
</dbReference>
<dbReference type="GO" id="GO:0006508">
    <property type="term" value="P:proteolysis"/>
    <property type="evidence" value="ECO:0007669"/>
    <property type="project" value="InterPro"/>
</dbReference>
<dbReference type="OrthoDB" id="184152at2"/>
<sequence>MKIAVIDSDVNLRDELLVNQPIESIQLEQGVRHKCNDDYSGHGTDIVKIICDQTSNSRIISVQVLNNNNKGSVDALCKAIEYCGEIE</sequence>
<dbReference type="RefSeq" id="WP_125081293.1">
    <property type="nucleotide sequence ID" value="NZ_CP034248.1"/>
</dbReference>
<dbReference type="EMBL" id="CP034248">
    <property type="protein sequence ID" value="AZK45170.1"/>
    <property type="molecule type" value="Genomic_DNA"/>
</dbReference>
<reference evidence="1 2" key="1">
    <citation type="submission" date="2018-11" db="EMBL/GenBank/DDBJ databases">
        <title>Genome sequencing of Paenibacillus lentus DSM25539(T).</title>
        <authorList>
            <person name="Kook J.-K."/>
            <person name="Park S.-N."/>
            <person name="Lim Y.K."/>
        </authorList>
    </citation>
    <scope>NUCLEOTIDE SEQUENCE [LARGE SCALE GENOMIC DNA]</scope>
    <source>
        <strain evidence="1 2">DSM 25539</strain>
    </source>
</reference>
<accession>A0A3Q8S3L3</accession>
<dbReference type="KEGG" id="plen:EIM92_02290"/>
<dbReference type="Proteomes" id="UP000273145">
    <property type="component" value="Chromosome"/>
</dbReference>
<organism evidence="1 2">
    <name type="scientific">Paenibacillus lentus</name>
    <dbReference type="NCBI Taxonomy" id="1338368"/>
    <lineage>
        <taxon>Bacteria</taxon>
        <taxon>Bacillati</taxon>
        <taxon>Bacillota</taxon>
        <taxon>Bacilli</taxon>
        <taxon>Bacillales</taxon>
        <taxon>Paenibacillaceae</taxon>
        <taxon>Paenibacillus</taxon>
    </lineage>
</organism>
<keyword evidence="2" id="KW-1185">Reference proteome</keyword>
<dbReference type="CDD" id="cd00306">
    <property type="entry name" value="Peptidases_S8_S53"/>
    <property type="match status" value="1"/>
</dbReference>
<proteinExistence type="predicted"/>
<evidence type="ECO:0000313" key="1">
    <source>
        <dbReference type="EMBL" id="AZK45170.1"/>
    </source>
</evidence>
<dbReference type="Gene3D" id="3.40.50.200">
    <property type="entry name" value="Peptidase S8/S53 domain"/>
    <property type="match status" value="1"/>
</dbReference>
<name>A0A3Q8S3L3_9BACL</name>
<evidence type="ECO:0008006" key="3">
    <source>
        <dbReference type="Google" id="ProtNLM"/>
    </source>
</evidence>
<dbReference type="SUPFAM" id="SSF52743">
    <property type="entry name" value="Subtilisin-like"/>
    <property type="match status" value="1"/>
</dbReference>
<protein>
    <recommendedName>
        <fullName evidence="3">Peptidase S8/S53 domain-containing protein</fullName>
    </recommendedName>
</protein>
<dbReference type="GO" id="GO:0004252">
    <property type="term" value="F:serine-type endopeptidase activity"/>
    <property type="evidence" value="ECO:0007669"/>
    <property type="project" value="InterPro"/>
</dbReference>
<dbReference type="AlphaFoldDB" id="A0A3Q8S3L3"/>
<evidence type="ECO:0000313" key="2">
    <source>
        <dbReference type="Proteomes" id="UP000273145"/>
    </source>
</evidence>
<gene>
    <name evidence="1" type="ORF">EIM92_02290</name>
</gene>